<dbReference type="EMBL" id="BGPR01019171">
    <property type="protein sequence ID" value="GBN81169.1"/>
    <property type="molecule type" value="Genomic_DNA"/>
</dbReference>
<protein>
    <submittedName>
        <fullName evidence="2">Uncharacterized protein</fullName>
    </submittedName>
</protein>
<evidence type="ECO:0000313" key="5">
    <source>
        <dbReference type="EMBL" id="GBN81169.1"/>
    </source>
</evidence>
<evidence type="ECO:0000313" key="3">
    <source>
        <dbReference type="EMBL" id="GBN81074.1"/>
    </source>
</evidence>
<keyword evidence="6" id="KW-1185">Reference proteome</keyword>
<comment type="caution">
    <text evidence="2">The sequence shown here is derived from an EMBL/GenBank/DDBJ whole genome shotgun (WGS) entry which is preliminary data.</text>
</comment>
<dbReference type="Proteomes" id="UP000499080">
    <property type="component" value="Unassembled WGS sequence"/>
</dbReference>
<feature type="region of interest" description="Disordered" evidence="1">
    <location>
        <begin position="1"/>
        <end position="25"/>
    </location>
</feature>
<evidence type="ECO:0000313" key="2">
    <source>
        <dbReference type="EMBL" id="GBN81060.1"/>
    </source>
</evidence>
<proteinExistence type="predicted"/>
<evidence type="ECO:0000256" key="1">
    <source>
        <dbReference type="SAM" id="MobiDB-lite"/>
    </source>
</evidence>
<evidence type="ECO:0000313" key="6">
    <source>
        <dbReference type="Proteomes" id="UP000499080"/>
    </source>
</evidence>
<name>A0A4Y2S1H8_ARAVE</name>
<dbReference type="EMBL" id="BGPR01019132">
    <property type="protein sequence ID" value="GBN81060.1"/>
    <property type="molecule type" value="Genomic_DNA"/>
</dbReference>
<gene>
    <name evidence="3" type="ORF">AVEN_144814_1</name>
    <name evidence="4" type="ORF">AVEN_207913_1</name>
    <name evidence="2" type="ORF">AVEN_254701_1</name>
    <name evidence="5" type="ORF">AVEN_44430_1</name>
</gene>
<evidence type="ECO:0000313" key="4">
    <source>
        <dbReference type="EMBL" id="GBN81122.1"/>
    </source>
</evidence>
<dbReference type="AlphaFoldDB" id="A0A4Y2S1H8"/>
<accession>A0A4Y2S1H8</accession>
<reference evidence="2 6" key="1">
    <citation type="journal article" date="2019" name="Sci. Rep.">
        <title>Orb-weaving spider Araneus ventricosus genome elucidates the spidroin gene catalogue.</title>
        <authorList>
            <person name="Kono N."/>
            <person name="Nakamura H."/>
            <person name="Ohtoshi R."/>
            <person name="Moran D.A.P."/>
            <person name="Shinohara A."/>
            <person name="Yoshida Y."/>
            <person name="Fujiwara M."/>
            <person name="Mori M."/>
            <person name="Tomita M."/>
            <person name="Arakawa K."/>
        </authorList>
    </citation>
    <scope>NUCLEOTIDE SEQUENCE [LARGE SCALE GENOMIC DNA]</scope>
</reference>
<sequence>MTRTKPELAPSLQTSAPHQREDDDPLHIIQRETGPHKRRIFAGTRFQTWNPPARSRDLTTRPPRALGIVKNTFNISKCWIFNAEYGYVYARFIFERTCILY</sequence>
<dbReference type="EMBL" id="BGPR01019153">
    <property type="protein sequence ID" value="GBN81122.1"/>
    <property type="molecule type" value="Genomic_DNA"/>
</dbReference>
<dbReference type="EMBL" id="BGPR01019137">
    <property type="protein sequence ID" value="GBN81074.1"/>
    <property type="molecule type" value="Genomic_DNA"/>
</dbReference>
<organism evidence="2 6">
    <name type="scientific">Araneus ventricosus</name>
    <name type="common">Orbweaver spider</name>
    <name type="synonym">Epeira ventricosa</name>
    <dbReference type="NCBI Taxonomy" id="182803"/>
    <lineage>
        <taxon>Eukaryota</taxon>
        <taxon>Metazoa</taxon>
        <taxon>Ecdysozoa</taxon>
        <taxon>Arthropoda</taxon>
        <taxon>Chelicerata</taxon>
        <taxon>Arachnida</taxon>
        <taxon>Araneae</taxon>
        <taxon>Araneomorphae</taxon>
        <taxon>Entelegynae</taxon>
        <taxon>Araneoidea</taxon>
        <taxon>Araneidae</taxon>
        <taxon>Araneus</taxon>
    </lineage>
</organism>